<dbReference type="Gene3D" id="3.40.50.12780">
    <property type="entry name" value="N-terminal domain of ligase-like"/>
    <property type="match status" value="5"/>
</dbReference>
<dbReference type="Gene3D" id="3.30.559.10">
    <property type="entry name" value="Chloramphenicol acetyltransferase-like domain"/>
    <property type="match status" value="4"/>
</dbReference>
<dbReference type="Pfam" id="PF00501">
    <property type="entry name" value="AMP-binding"/>
    <property type="match status" value="4"/>
</dbReference>
<dbReference type="InterPro" id="IPR000873">
    <property type="entry name" value="AMP-dep_synth/lig_dom"/>
</dbReference>
<dbReference type="PROSITE" id="PS00455">
    <property type="entry name" value="AMP_BINDING"/>
    <property type="match status" value="4"/>
</dbReference>
<feature type="region of interest" description="Disordered" evidence="4">
    <location>
        <begin position="3416"/>
        <end position="3435"/>
    </location>
</feature>
<sequence>MDQPHLAALTAEERARLLRRARAAGLARTARAAGPAPVGPREGTGPVPLSAAQERMWFLARLDEEGASAYQVSSAVRLQGEVDLPALRRALDTLVARHEALRTTFPETPDGEPVQHIAASGTFELEVDTSGGLLAALSRARAHRFRLDRGPLIRGVLVHDGAANPEGPFGTLILTMHHIVSDGWSMGLLLRELGALYAAFREGGPDPLPPVPLQYGDYAVWQRRWLTGERLREQEEFWRDRLATAPALCEIPVDRPRPARQDHSGGTVSCRLDPELTARLRDLARRNDTTLFVTLLAAWAAVLARLSGEEEVVVGTPTANRGQPGTEGVVGLFVNTLALRLDTSGTPTVGEWLRRVKETTTAALAHQDLPFEQVVDVVRPERSLAHSPLFQMFFAWQDAQERDVDVPGLTAVSLPADPRVLAKFDLMLKLTDAGDCIEGGIEYARALFDHATVERYLGHWNHLLRGMADGDGIRLDALPLTPPAEQALLLEDFNATAAPVPETCAHRVFEAHAAATPDAVALVHASGELTYAELDARADRLAHRLHTQGVRPGDRVAIFLERGPDTVVSVLAVLKSGAAYVPLDPGYPAERLAYMLADSAPAAVLTGPASHALLDGHVTIDVTADLGDTVGAPAPRVTVEPDDIAYVIYTSGSTGDPKGVMVTHRGVVNLAAWQRSAFGLEEPRYIAQLFSYSFDGAVGETVMALLNGGTLVMLDPGDIEPTRLVNALNRHRINVLVSVPSLLRQIDPSRLTGGRDLIVVSVGEACTKDLAERWSRHVRFMNGYGPTEYTVYSHLWEADPEAVAAHKRMPIGRAVHNTRTYVLDRAGNPQPVNVAGQIHLSGPGIARGYLGQPAATADRFVPNPFVLRETFDDRGPLRLESALADIARFATRHGRTHTPVAAHPVLIPEEILDRVRGLDRDLIDTTRRFLRRNAADRTAHAGFCRYFLEGENAGFRAAGLDGEVLRTLLGDLDGLTGVEIGCGNGEVLRTLAAAGAKAVGIDLSPFFVQALRRDGLDVRHAQADVEPSRMAEEFGIREGSLDFAVSTMVLDRTHRPRHLLANMMAVLRPGGRFALQTVLPVVPLDDGEVTDPLVYTDDAHRITPGRDAAEDQLALIAELRALGATGLTLRTLPYIVASSDGVQRYELYSFSGVRGHVSAAERAYDLMYRTGDVGRWLPDGNLDFLGRDDFQVKVRGFRVEPAEIEKRLTAHPGVREAAVVAHGERLLAYVVSAETPDALRAHAAATLPEYMVPAAYVAVPALPLTPNGKLDRAALPEPDASAYARRAYVAPCGETEESVAAVWSELLGVERVGRQDGFFALGGHSLVAVRVVARLRERLGVEVPLSAVFEAPTLSAFAEAVAAAHPVVLRPLEPAPAGTAPVVSAAQRRLWLLSRWDTGGHAYHIRWSARLVGALDAHALRRALDRILERHTALRTTFEDADGTPVARIGEARFSWTAPERVDAPFDLATGPLIRGSLSREEDGTHTLVLTVHHIVADGQSLRILVRELGVLYTAFSRGEPDPLPLPPVQYADYAHWQHERIAADGLAPQERYWRTALAGAPAQCELPTDRPRPARPDYAGGLIDLTLDPQLASRVREFSARHGVTPFTTLLAGWAATLARLSGQTEVVIGTPAAGRGHADIEDLIGFFVNMLPLRLDTAAAPTLGDWLTQVRDRVVAAQAHQDLPFDRIVDVVQPARSADRHPLFQTGFTWQHEPEEPLVLPGVEVRPGPAPRHTTSRFDLTLALTETADGRIRGAAEYATALFDAATVRRFTDCWLTLLGAMTQADERTELAALPLLGPDDPQTAAESTTAPYPPDSRRVDRLVDEWIARTPEATALVHGDRELSYAALGELAAGHAEALRAHGIGPGDRVALALPRSADLVALQLAVLRVGAVFVPVDPGHPRARREFMVADSGAKLLITEDGWTAVGGPDAPPLAPGAAYIMYTSGSTGTPKGVIAPHSGITRLALPGGYAGFGPDDRTAFAANPAFDASTMEVWAPLLTGGRIVVVDQDDLLDPLRFARALDQHGITVLFLTTSLFLRLAEYGAEAAEALARLRCLLVGGDVMDPARLRAFLAAHRPGRFVHVYGPTETTTFSLAHVLQDVPAEARRVPLGRPVDRTTAHILDDRLRPVPAGVTGEIVIGGDGVSPGYLNRPELTAEKFVSLRGRPCYRTGDLGRRLPDGTIEFLGRADGQIKIRGFRVEPGETEALLATVPGIRESAVLARDNGTGDKELIAYYVADAPVPAADLRERLAAELPDHQVPSAYVHLPALALTPNGKLDRAALPAASPDAYVRHAHEAPEPGLEERLAVIWSQVLGQERVGRHDDFFDLGGHSLLAVRVLSRIRSGLGVEVALADLFAAPTLAGFAAAVTAARPAGRPAIRPVPRRDGGPVSSAQRRLWFLSRTQEASRAYHVPFGLRLTGDLDTAALRRALDRIVARHEILRTVFAQVDGEPVQRIHPTARFTLVEQESSAEDLAAVIAEEALAPFDLAAGPLIRGRLVRLAERDHALLITMHHIVSDGWSLRLFLNELAVLYGAFTRGEADPLPPLPIQYGDYAAWQHARAASEELADSAAYWQQSLRGAPELLELPTDRPRPARQDHAGAVVEYALDPELTARLTEVGRRHGATLYMTLLAGWAATVARLSGRRDVVIGSPVAHRGQREAEDLIGFFVNTLPIRLDAAGDQTVADWLAQVKERVLAAQTHQDVPFERIVELVRPGRSLSHGPLIQVEFVFQANRDDGDVPPRLPGLRTEPLPAAPHVTSQFDFSLKLTQTGDRVSGGVEYATALYDHGTVRRYLGHWRTLLAALAADDDATLDSLPLLTEAEETRARALAAGPDVGHGEPTLAHLLIEAQARRTPHAPAVAGAPGHAGLDYAELDAWANQIAHRLRALGIGRGNLVALHARRGPAALAGLLGVLKASAAYVPLDPNYPVARLEFLLGDTAPAAVLDDGSGTLPATAVPVVGLDRGTEPESAPPTTAEPDDLAYVLHTSGSTGTPKGVAVEHRALVAYLRWAADVYHPVSGSVVSSSLSFDATVTSLLVPLVCGGQVRFVPEGAEVDGVHELLKDPGARGLLKITPAHLDALGRLALADGEPVHVETLVVGGEALPAATVDLWRELAPDARIFNEYGPTEAVVGCVLHEVTGTVPGRPVPIGRAVPGTSLHVLDERGRPVPPGVTGQFHIGGVQLARGYLGRPELTAERFHDTAQGRLYATGDLGRMLPDGTLEYLGRADGQIKLRGFRIEPGEVQAHLLALPGIREAVVTVREDAAGERHLTVYYAAPEDTPDPRPALAETLPEHLVPTACLRVDALPLTPNGKIDLSALPDLDAGAFAAGADTEPEGPVESALAEIWADLLGRDGGVGRTDNFFNLGGHSLLAVTMLERMRLRGLHVDVGAVFTAPDLAALAALTTAADTPREQEPDSPGEQESDSPLAALTPQARAAIEAAVPGGAANVQDVYPLAPMQEGVLFHHLLTEEGDPYLLTVGLSFDSRDLLDRYLAAFRAVMARHDILRTAVLWEDLPEPVQVVWREAPLPVTELTLDPAQGSALEQLRRRYDPRRHRLDVRRAPMLRMYAAAEPGTAPQRWALLMVSHHLMDDNTTFKVLFAEIQAFLRGEEAALPDPVPFGAFVRRARSGLDSAAAEAFFEKMLGDVTEPTAPFGLTGVDGDGREVTEHTTVLDPVLSARLRARSRALGVTPAAVFHLAWAQVLARTAGRQDVVFGTVLSGRLGGADRAVGPAINTLPLRLRVDERGARTALLDCQAELAALLRHEHAPLALAQRASGVQAPTPLFTALLNYRHGAPQAPRDGWPGIHWEHAEERTNYPLMLAVDDLDEEFHLTVQAATPAEPSRVAALVARAAEVLIEALEERPDTPVAGLDVLPETERADVLHRWAGPTTRYPDVCLHELVEAQVRRTPDAVAVTDDHEQLTYAELDTRAARLAARLLTAGVRPDDRVGVHAERGIPLVTALLGVLKAGAAYLPLEPANPAERLAFLVRDGAPAAILTDREGACFEDVPTFDIRQPDAVADAPPRTTVGPGNLAYVIHTSGSTGTPKGVMVEHRSVVNRLLWMQDAYRLGAEERVLQKTPYGFDVSVWEFFWPLLTGARLVLARPDGHRDPAYLAEVIEREQVTTVHFVPSMLRAFLADPAAAACTGLRRVLCSGEALPDSLAAEFHRLLPGTELHNLYGPTEAAVDVTAAPCPPGHPVTLGLPVANTRVYVVDEQGRPAPVGAAGELWIGGVQVARGYLGRPELTAERFLDDPFTEGGRVYRTGDLARRLPDGTLRYLGRTDFQLKVRGIRVEPGEIEAALAAQPGVRDSAVTAHGEALVAYVTGDTDPAALRSALAATLPDHLVPSAYVLLDSLPLTPSGKLDRAALPAPDGTALARRPYEAPTGETEETLAAIWAELLGLERVGRHDGFFELGGHSLLAVTLMERMRQAALPVDVRTLYQAPTLAELASALGGPDRRAAIPPNLIPDPAAPRTESGPTVELTL</sequence>
<feature type="region of interest" description="Disordered" evidence="4">
    <location>
        <begin position="1798"/>
        <end position="1819"/>
    </location>
</feature>
<organism evidence="6 7">
    <name type="scientific">Streptomyces fuscus</name>
    <dbReference type="NCBI Taxonomy" id="3048495"/>
    <lineage>
        <taxon>Bacteria</taxon>
        <taxon>Bacillati</taxon>
        <taxon>Actinomycetota</taxon>
        <taxon>Actinomycetes</taxon>
        <taxon>Kitasatosporales</taxon>
        <taxon>Streptomycetaceae</taxon>
        <taxon>Streptomyces</taxon>
    </lineage>
</organism>
<dbReference type="SUPFAM" id="SSF52777">
    <property type="entry name" value="CoA-dependent acyltransferases"/>
    <property type="match status" value="8"/>
</dbReference>
<evidence type="ECO:0000256" key="3">
    <source>
        <dbReference type="ARBA" id="ARBA00022553"/>
    </source>
</evidence>
<dbReference type="InterPro" id="IPR029063">
    <property type="entry name" value="SAM-dependent_MTases_sf"/>
</dbReference>
<protein>
    <submittedName>
        <fullName evidence="6">Amino acid adenylation domain-containing protein</fullName>
    </submittedName>
</protein>
<evidence type="ECO:0000313" key="7">
    <source>
        <dbReference type="Proteomes" id="UP001241926"/>
    </source>
</evidence>
<keyword evidence="2" id="KW-0596">Phosphopantetheine</keyword>
<dbReference type="Proteomes" id="UP001241926">
    <property type="component" value="Unassembled WGS sequence"/>
</dbReference>
<evidence type="ECO:0000256" key="2">
    <source>
        <dbReference type="ARBA" id="ARBA00022450"/>
    </source>
</evidence>
<dbReference type="PANTHER" id="PTHR45527:SF1">
    <property type="entry name" value="FATTY ACID SYNTHASE"/>
    <property type="match status" value="1"/>
</dbReference>
<dbReference type="CDD" id="cd05930">
    <property type="entry name" value="A_NRPS"/>
    <property type="match status" value="2"/>
</dbReference>
<dbReference type="SUPFAM" id="SSF53335">
    <property type="entry name" value="S-adenosyl-L-methionine-dependent methyltransferases"/>
    <property type="match status" value="1"/>
</dbReference>
<name>A0ABT7J4F9_9ACTN</name>
<dbReference type="InterPro" id="IPR009081">
    <property type="entry name" value="PP-bd_ACP"/>
</dbReference>
<dbReference type="Gene3D" id="3.30.559.30">
    <property type="entry name" value="Nonribosomal peptide synthetase, condensation domain"/>
    <property type="match status" value="4"/>
</dbReference>
<dbReference type="Gene3D" id="1.10.1200.10">
    <property type="entry name" value="ACP-like"/>
    <property type="match status" value="3"/>
</dbReference>
<dbReference type="Pfam" id="PF13193">
    <property type="entry name" value="AMP-binding_C"/>
    <property type="match status" value="3"/>
</dbReference>
<keyword evidence="7" id="KW-1185">Reference proteome</keyword>
<accession>A0ABT7J4F9</accession>
<dbReference type="InterPro" id="IPR010071">
    <property type="entry name" value="AA_adenyl_dom"/>
</dbReference>
<dbReference type="CDD" id="cd19544">
    <property type="entry name" value="E-C_NRPS"/>
    <property type="match status" value="1"/>
</dbReference>
<dbReference type="Gene3D" id="3.30.300.30">
    <property type="match status" value="4"/>
</dbReference>
<dbReference type="InterPro" id="IPR020806">
    <property type="entry name" value="PKS_PP-bd"/>
</dbReference>
<dbReference type="InterPro" id="IPR042099">
    <property type="entry name" value="ANL_N_sf"/>
</dbReference>
<feature type="domain" description="Carrier" evidence="5">
    <location>
        <begin position="2302"/>
        <end position="2377"/>
    </location>
</feature>
<dbReference type="PROSITE" id="PS00012">
    <property type="entry name" value="PHOSPHOPANTETHEINE"/>
    <property type="match status" value="2"/>
</dbReference>
<reference evidence="6 7" key="1">
    <citation type="submission" date="2023-05" db="EMBL/GenBank/DDBJ databases">
        <title>Streptomyces fuscus sp. nov., a brown-black pigment producing actinomyces isolated from dry sand of Sea duck farm.</title>
        <authorList>
            <person name="Xie J."/>
            <person name="Shen N."/>
        </authorList>
    </citation>
    <scope>NUCLEOTIDE SEQUENCE [LARGE SCALE GENOMIC DNA]</scope>
    <source>
        <strain evidence="6 7">GXMU-J15</strain>
    </source>
</reference>
<evidence type="ECO:0000313" key="6">
    <source>
        <dbReference type="EMBL" id="MDL2079743.1"/>
    </source>
</evidence>
<dbReference type="SUPFAM" id="SSF47336">
    <property type="entry name" value="ACP-like"/>
    <property type="match status" value="4"/>
</dbReference>
<dbReference type="Pfam" id="PF00668">
    <property type="entry name" value="Condensation"/>
    <property type="match status" value="4"/>
</dbReference>
<dbReference type="Pfam" id="PF08241">
    <property type="entry name" value="Methyltransf_11"/>
    <property type="match status" value="1"/>
</dbReference>
<dbReference type="NCBIfam" id="TIGR01733">
    <property type="entry name" value="AA-adenyl-dom"/>
    <property type="match status" value="4"/>
</dbReference>
<dbReference type="CDD" id="cd02440">
    <property type="entry name" value="AdoMet_MTases"/>
    <property type="match status" value="1"/>
</dbReference>
<dbReference type="SMART" id="SM00823">
    <property type="entry name" value="PKS_PP"/>
    <property type="match status" value="3"/>
</dbReference>
<feature type="domain" description="Carrier" evidence="5">
    <location>
        <begin position="3342"/>
        <end position="3417"/>
    </location>
</feature>
<comment type="caution">
    <text evidence="6">The sequence shown here is derived from an EMBL/GenBank/DDBJ whole genome shotgun (WGS) entry which is preliminary data.</text>
</comment>
<dbReference type="InterPro" id="IPR036736">
    <property type="entry name" value="ACP-like_sf"/>
</dbReference>
<gene>
    <name evidence="6" type="ORF">QNN03_25195</name>
</gene>
<evidence type="ECO:0000259" key="5">
    <source>
        <dbReference type="PROSITE" id="PS50075"/>
    </source>
</evidence>
<dbReference type="InterPro" id="IPR006162">
    <property type="entry name" value="Ppantetheine_attach_site"/>
</dbReference>
<dbReference type="PANTHER" id="PTHR45527">
    <property type="entry name" value="NONRIBOSOMAL PEPTIDE SYNTHETASE"/>
    <property type="match status" value="1"/>
</dbReference>
<comment type="cofactor">
    <cofactor evidence="1">
        <name>pantetheine 4'-phosphate</name>
        <dbReference type="ChEBI" id="CHEBI:47942"/>
    </cofactor>
</comment>
<dbReference type="InterPro" id="IPR020845">
    <property type="entry name" value="AMP-binding_CS"/>
</dbReference>
<dbReference type="SUPFAM" id="SSF56801">
    <property type="entry name" value="Acetyl-CoA synthetase-like"/>
    <property type="match status" value="5"/>
</dbReference>
<dbReference type="RefSeq" id="WP_285435262.1">
    <property type="nucleotide sequence ID" value="NZ_JASJUS010000026.1"/>
</dbReference>
<dbReference type="InterPro" id="IPR025110">
    <property type="entry name" value="AMP-bd_C"/>
</dbReference>
<dbReference type="CDD" id="cd19531">
    <property type="entry name" value="LCL_NRPS-like"/>
    <property type="match status" value="3"/>
</dbReference>
<dbReference type="CDD" id="cd17646">
    <property type="entry name" value="A_NRPS_AB3403-like"/>
    <property type="match status" value="1"/>
</dbReference>
<evidence type="ECO:0000256" key="4">
    <source>
        <dbReference type="SAM" id="MobiDB-lite"/>
    </source>
</evidence>
<dbReference type="InterPro" id="IPR029058">
    <property type="entry name" value="AB_hydrolase_fold"/>
</dbReference>
<dbReference type="InterPro" id="IPR023213">
    <property type="entry name" value="CAT-like_dom_sf"/>
</dbReference>
<dbReference type="NCBIfam" id="NF003417">
    <property type="entry name" value="PRK04813.1"/>
    <property type="match status" value="6"/>
</dbReference>
<dbReference type="InterPro" id="IPR001242">
    <property type="entry name" value="Condensation_dom"/>
</dbReference>
<dbReference type="Gene3D" id="3.40.50.150">
    <property type="entry name" value="Vaccinia Virus protein VP39"/>
    <property type="match status" value="1"/>
</dbReference>
<proteinExistence type="predicted"/>
<dbReference type="Gene3D" id="3.40.50.1820">
    <property type="entry name" value="alpha/beta hydrolase"/>
    <property type="match status" value="1"/>
</dbReference>
<feature type="domain" description="Carrier" evidence="5">
    <location>
        <begin position="1290"/>
        <end position="1365"/>
    </location>
</feature>
<dbReference type="InterPro" id="IPR013216">
    <property type="entry name" value="Methyltransf_11"/>
</dbReference>
<dbReference type="Pfam" id="PF00550">
    <property type="entry name" value="PP-binding"/>
    <property type="match status" value="4"/>
</dbReference>
<evidence type="ECO:0000256" key="1">
    <source>
        <dbReference type="ARBA" id="ARBA00001957"/>
    </source>
</evidence>
<dbReference type="CDD" id="cd12117">
    <property type="entry name" value="A_NRPS_Srf_like"/>
    <property type="match status" value="1"/>
</dbReference>
<dbReference type="EMBL" id="JASJUS010000026">
    <property type="protein sequence ID" value="MDL2079743.1"/>
    <property type="molecule type" value="Genomic_DNA"/>
</dbReference>
<keyword evidence="3" id="KW-0597">Phosphoprotein</keyword>
<dbReference type="InterPro" id="IPR045851">
    <property type="entry name" value="AMP-bd_C_sf"/>
</dbReference>
<dbReference type="PROSITE" id="PS50075">
    <property type="entry name" value="CARRIER"/>
    <property type="match status" value="4"/>
</dbReference>
<feature type="domain" description="Carrier" evidence="5">
    <location>
        <begin position="4395"/>
        <end position="4469"/>
    </location>
</feature>